<dbReference type="PANTHER" id="PTHR33790">
    <property type="entry name" value="OS05G0344200 PROTEIN"/>
    <property type="match status" value="1"/>
</dbReference>
<keyword evidence="3" id="KW-1185">Reference proteome</keyword>
<dbReference type="AlphaFoldDB" id="A0A9W7GTG7"/>
<sequence length="143" mass="16409">MALVSGGRSTLNPNAPLFIPAVYRQVEDFSPEWWELVTTSTWYRDYWMMQHQEDGFYNNAEEEDGTDIADLLPDTFDLIEDEDLFGIDLEFEDLVQSYEMETTSPPLPSNAGFEKDAETMMKDPSLLQSSPPRSPAERQECEP</sequence>
<dbReference type="EMBL" id="BSYR01000003">
    <property type="protein sequence ID" value="GMI64767.1"/>
    <property type="molecule type" value="Genomic_DNA"/>
</dbReference>
<dbReference type="PANTHER" id="PTHR33790:SF10">
    <property type="entry name" value="PROTEIN EARLY RESPONSIVE TO DEHYDRATION 15"/>
    <property type="match status" value="1"/>
</dbReference>
<proteinExistence type="predicted"/>
<dbReference type="OrthoDB" id="628205at2759"/>
<dbReference type="InterPro" id="IPR040414">
    <property type="entry name" value="CID1/CID2"/>
</dbReference>
<dbReference type="Pfam" id="PF07145">
    <property type="entry name" value="PAM2"/>
    <property type="match status" value="1"/>
</dbReference>
<feature type="region of interest" description="Disordered" evidence="1">
    <location>
        <begin position="100"/>
        <end position="143"/>
    </location>
</feature>
<name>A0A9W7GTG7_HIBTR</name>
<gene>
    <name evidence="2" type="ORF">HRI_000146000</name>
</gene>
<evidence type="ECO:0000256" key="1">
    <source>
        <dbReference type="SAM" id="MobiDB-lite"/>
    </source>
</evidence>
<evidence type="ECO:0000313" key="2">
    <source>
        <dbReference type="EMBL" id="GMI64767.1"/>
    </source>
</evidence>
<organism evidence="2 3">
    <name type="scientific">Hibiscus trionum</name>
    <name type="common">Flower of an hour</name>
    <dbReference type="NCBI Taxonomy" id="183268"/>
    <lineage>
        <taxon>Eukaryota</taxon>
        <taxon>Viridiplantae</taxon>
        <taxon>Streptophyta</taxon>
        <taxon>Embryophyta</taxon>
        <taxon>Tracheophyta</taxon>
        <taxon>Spermatophyta</taxon>
        <taxon>Magnoliopsida</taxon>
        <taxon>eudicotyledons</taxon>
        <taxon>Gunneridae</taxon>
        <taxon>Pentapetalae</taxon>
        <taxon>rosids</taxon>
        <taxon>malvids</taxon>
        <taxon>Malvales</taxon>
        <taxon>Malvaceae</taxon>
        <taxon>Malvoideae</taxon>
        <taxon>Hibiscus</taxon>
    </lineage>
</organism>
<dbReference type="InterPro" id="IPR009818">
    <property type="entry name" value="PAM2_motif"/>
</dbReference>
<accession>A0A9W7GTG7</accession>
<evidence type="ECO:0000313" key="3">
    <source>
        <dbReference type="Proteomes" id="UP001165190"/>
    </source>
</evidence>
<comment type="caution">
    <text evidence="2">The sequence shown here is derived from an EMBL/GenBank/DDBJ whole genome shotgun (WGS) entry which is preliminary data.</text>
</comment>
<reference evidence="2" key="1">
    <citation type="submission" date="2023-05" db="EMBL/GenBank/DDBJ databases">
        <title>Genome and transcriptome analyses reveal genes involved in the formation of fine ridges on petal epidermal cells in Hibiscus trionum.</title>
        <authorList>
            <person name="Koshimizu S."/>
            <person name="Masuda S."/>
            <person name="Ishii T."/>
            <person name="Shirasu K."/>
            <person name="Hoshino A."/>
            <person name="Arita M."/>
        </authorList>
    </citation>
    <scope>NUCLEOTIDE SEQUENCE</scope>
    <source>
        <strain evidence="2">Hamamatsu line</strain>
    </source>
</reference>
<dbReference type="Proteomes" id="UP001165190">
    <property type="component" value="Unassembled WGS sequence"/>
</dbReference>
<protein>
    <submittedName>
        <fullName evidence="2">Uncharacterized protein</fullName>
    </submittedName>
</protein>